<proteinExistence type="predicted"/>
<dbReference type="InterPro" id="IPR008593">
    <property type="entry name" value="Dam_MeTrfase"/>
</dbReference>
<dbReference type="AlphaFoldDB" id="A0AAV8VVK1"/>
<dbReference type="GO" id="GO:0071897">
    <property type="term" value="P:DNA biosynthetic process"/>
    <property type="evidence" value="ECO:0007669"/>
    <property type="project" value="UniProtKB-ARBA"/>
</dbReference>
<dbReference type="InterPro" id="IPR043128">
    <property type="entry name" value="Rev_trsase/Diguanyl_cyclase"/>
</dbReference>
<feature type="region of interest" description="Disordered" evidence="1">
    <location>
        <begin position="26"/>
        <end position="76"/>
    </location>
</feature>
<feature type="domain" description="Reverse transcriptase" evidence="2">
    <location>
        <begin position="144"/>
        <end position="326"/>
    </location>
</feature>
<feature type="non-terminal residue" evidence="3">
    <location>
        <position position="701"/>
    </location>
</feature>
<dbReference type="PROSITE" id="PS50878">
    <property type="entry name" value="RT_POL"/>
    <property type="match status" value="1"/>
</dbReference>
<organism evidence="3 4">
    <name type="scientific">Exocentrus adspersus</name>
    <dbReference type="NCBI Taxonomy" id="1586481"/>
    <lineage>
        <taxon>Eukaryota</taxon>
        <taxon>Metazoa</taxon>
        <taxon>Ecdysozoa</taxon>
        <taxon>Arthropoda</taxon>
        <taxon>Hexapoda</taxon>
        <taxon>Insecta</taxon>
        <taxon>Pterygota</taxon>
        <taxon>Neoptera</taxon>
        <taxon>Endopterygota</taxon>
        <taxon>Coleoptera</taxon>
        <taxon>Polyphaga</taxon>
        <taxon>Cucujiformia</taxon>
        <taxon>Chrysomeloidea</taxon>
        <taxon>Cerambycidae</taxon>
        <taxon>Lamiinae</taxon>
        <taxon>Acanthocinini</taxon>
        <taxon>Exocentrus</taxon>
    </lineage>
</organism>
<evidence type="ECO:0000259" key="2">
    <source>
        <dbReference type="PROSITE" id="PS50878"/>
    </source>
</evidence>
<dbReference type="InterPro" id="IPR052055">
    <property type="entry name" value="Hepadnavirus_pol/RT"/>
</dbReference>
<dbReference type="CDD" id="cd03714">
    <property type="entry name" value="RT_DIRS1"/>
    <property type="match status" value="1"/>
</dbReference>
<dbReference type="SUPFAM" id="SSF56672">
    <property type="entry name" value="DNA/RNA polymerases"/>
    <property type="match status" value="1"/>
</dbReference>
<dbReference type="PANTHER" id="PTHR33050:SF7">
    <property type="entry name" value="RIBONUCLEASE H"/>
    <property type="match status" value="1"/>
</dbReference>
<evidence type="ECO:0000313" key="4">
    <source>
        <dbReference type="Proteomes" id="UP001159042"/>
    </source>
</evidence>
<accession>A0AAV8VVK1</accession>
<dbReference type="InterPro" id="IPR000477">
    <property type="entry name" value="RT_dom"/>
</dbReference>
<dbReference type="Gene3D" id="3.10.10.10">
    <property type="entry name" value="HIV Type 1 Reverse Transcriptase, subunit A, domain 1"/>
    <property type="match status" value="1"/>
</dbReference>
<dbReference type="Gene3D" id="3.30.70.270">
    <property type="match status" value="1"/>
</dbReference>
<protein>
    <recommendedName>
        <fullName evidence="2">Reverse transcriptase domain-containing protein</fullName>
    </recommendedName>
</protein>
<dbReference type="Pfam" id="PF05869">
    <property type="entry name" value="Dam"/>
    <property type="match status" value="1"/>
</dbReference>
<sequence length="701" mass="81075">MGSQVGQFLFGSNFAEMVEQTKTLYRNSQNFMENRARPPTNIRERGEGQKREQETQRQPDDGQTSGLQEERGEEEIEPVSRLKGFKDAWRKICKDNVILSWLDGFIIPFEGEVIQTAIPKQPIPWSSTERRSILSSLKHLKVIGAISPCKPVEGQFISNIFIVPKSDGSDRLILNLKGLNSFVRTYHFKLEDRKLATSLMVKNCYMTTLDLKGAYFMIPIAQEHKKYLRFYFDSNLWEFNCMPFGLSVAPWVFTKLLRPVLTHLRSLGLMSVNYLDDFLLFGASIQKFEENVAITRETLESLGFLINYEKSSLTPRTMCKFLGFNFDSERLGFGLPSEKVSKIARFKEFKGVTIREFAKLCGVFVSICPAIPYGWVYTKRFEREKFLALRENKDNYDAYMIVSPKLQPDFQWWKDSLKYPFCKLNSFTFVLEIFSDASLSGWGAVCGEERSRGLWSADERKMSINFLELSAAFMGLRVFASNLRDCEILLRIDNTTAISYVNRMGGVQYPHLNAVTRRIWQWCEQRGIFIYASYISSQSNYEADFESRNGEENTEWELSQGVFNDITSKFGTPEIDLFASRNNKKCEKFVSWFRDPDAFLSLFSWRKYYFYAFPPFSLLPRVIKKIREDKATGIVVAPYWPSLYPNEELSLKNLTYKMVMLLALATAHRVQTLSLINVDNIESTNSGFQIKIPDRIKTSGR</sequence>
<gene>
    <name evidence="3" type="ORF">NQ315_014082</name>
</gene>
<dbReference type="PANTHER" id="PTHR33050">
    <property type="entry name" value="REVERSE TRANSCRIPTASE DOMAIN-CONTAINING PROTEIN"/>
    <property type="match status" value="1"/>
</dbReference>
<feature type="compositionally biased region" description="Basic and acidic residues" evidence="1">
    <location>
        <begin position="42"/>
        <end position="60"/>
    </location>
</feature>
<evidence type="ECO:0000313" key="3">
    <source>
        <dbReference type="EMBL" id="KAJ8918214.1"/>
    </source>
</evidence>
<dbReference type="CDD" id="cd09275">
    <property type="entry name" value="RNase_HI_RT_DIRS1"/>
    <property type="match status" value="1"/>
</dbReference>
<keyword evidence="4" id="KW-1185">Reference proteome</keyword>
<evidence type="ECO:0000256" key="1">
    <source>
        <dbReference type="SAM" id="MobiDB-lite"/>
    </source>
</evidence>
<reference evidence="3 4" key="1">
    <citation type="journal article" date="2023" name="Insect Mol. Biol.">
        <title>Genome sequencing provides insights into the evolution of gene families encoding plant cell wall-degrading enzymes in longhorned beetles.</title>
        <authorList>
            <person name="Shin N.R."/>
            <person name="Okamura Y."/>
            <person name="Kirsch R."/>
            <person name="Pauchet Y."/>
        </authorList>
    </citation>
    <scope>NUCLEOTIDE SEQUENCE [LARGE SCALE GENOMIC DNA]</scope>
    <source>
        <strain evidence="3">EAD_L_NR</strain>
    </source>
</reference>
<name>A0AAV8VVK1_9CUCU</name>
<dbReference type="GO" id="GO:0003677">
    <property type="term" value="F:DNA binding"/>
    <property type="evidence" value="ECO:0007669"/>
    <property type="project" value="InterPro"/>
</dbReference>
<dbReference type="Pfam" id="PF00078">
    <property type="entry name" value="RVT_1"/>
    <property type="match status" value="1"/>
</dbReference>
<dbReference type="GO" id="GO:0009307">
    <property type="term" value="P:DNA restriction-modification system"/>
    <property type="evidence" value="ECO:0007669"/>
    <property type="project" value="InterPro"/>
</dbReference>
<comment type="caution">
    <text evidence="3">The sequence shown here is derived from an EMBL/GenBank/DDBJ whole genome shotgun (WGS) entry which is preliminary data.</text>
</comment>
<dbReference type="Proteomes" id="UP001159042">
    <property type="component" value="Unassembled WGS sequence"/>
</dbReference>
<dbReference type="EMBL" id="JANEYG010000027">
    <property type="protein sequence ID" value="KAJ8918214.1"/>
    <property type="molecule type" value="Genomic_DNA"/>
</dbReference>
<dbReference type="InterPro" id="IPR043502">
    <property type="entry name" value="DNA/RNA_pol_sf"/>
</dbReference>
<dbReference type="GO" id="GO:0009007">
    <property type="term" value="F:site-specific DNA-methyltransferase (adenine-specific) activity"/>
    <property type="evidence" value="ECO:0007669"/>
    <property type="project" value="InterPro"/>
</dbReference>